<reference evidence="2 3" key="1">
    <citation type="submission" date="2016-11" db="EMBL/GenBank/DDBJ databases">
        <authorList>
            <person name="Jaros S."/>
            <person name="Januszkiewicz K."/>
            <person name="Wedrychowicz H."/>
        </authorList>
    </citation>
    <scope>NUCLEOTIDE SEQUENCE [LARGE SCALE GENOMIC DNA]</scope>
    <source>
        <strain evidence="2 3">DSM 21864</strain>
    </source>
</reference>
<keyword evidence="3" id="KW-1185">Reference proteome</keyword>
<proteinExistence type="predicted"/>
<evidence type="ECO:0000313" key="2">
    <source>
        <dbReference type="EMBL" id="SHJ91048.1"/>
    </source>
</evidence>
<name>A0A1M6N5S3_9CLOT</name>
<protein>
    <recommendedName>
        <fullName evidence="1">Imm-5-like domain-containing protein</fullName>
    </recommendedName>
</protein>
<dbReference type="STRING" id="1121298.SAMN05444401_0102"/>
<accession>A0A1M6N5S3</accession>
<evidence type="ECO:0000259" key="1">
    <source>
        <dbReference type="Pfam" id="PF21805"/>
    </source>
</evidence>
<feature type="domain" description="Imm-5-like" evidence="1">
    <location>
        <begin position="52"/>
        <end position="177"/>
    </location>
</feature>
<dbReference type="Proteomes" id="UP000184080">
    <property type="component" value="Unassembled WGS sequence"/>
</dbReference>
<sequence>MLNIAIEEQKTAILAIWKEINTMFSDVEIKLKKRNKILFSRDSECLQELIRLIQLQNHRTLVMWALDCAKVPLKEFEEKYPNERRPRICLELCEAWARGRIKMPIAKRAILDSHAVAKEIDDSEYGALCHAIGHAGAAVHVETHALGLPIYELTAMVLKYGKNNFQKPVSEKINYYYNRMLYWQENTDKLGLDWAGFLLDNTKPNKERLLDEKRKLKQQ</sequence>
<dbReference type="EMBL" id="FQZO01000010">
    <property type="protein sequence ID" value="SHJ91048.1"/>
    <property type="molecule type" value="Genomic_DNA"/>
</dbReference>
<gene>
    <name evidence="2" type="ORF">SAMN05444401_0102</name>
</gene>
<dbReference type="AlphaFoldDB" id="A0A1M6N5S3"/>
<evidence type="ECO:0000313" key="3">
    <source>
        <dbReference type="Proteomes" id="UP000184080"/>
    </source>
</evidence>
<dbReference type="InterPro" id="IPR048667">
    <property type="entry name" value="Imm5-like"/>
</dbReference>
<organism evidence="2 3">
    <name type="scientific">Clostridium amylolyticum</name>
    <dbReference type="NCBI Taxonomy" id="1121298"/>
    <lineage>
        <taxon>Bacteria</taxon>
        <taxon>Bacillati</taxon>
        <taxon>Bacillota</taxon>
        <taxon>Clostridia</taxon>
        <taxon>Eubacteriales</taxon>
        <taxon>Clostridiaceae</taxon>
        <taxon>Clostridium</taxon>
    </lineage>
</organism>
<dbReference type="Pfam" id="PF21805">
    <property type="entry name" value="Imm5_like"/>
    <property type="match status" value="1"/>
</dbReference>